<dbReference type="AlphaFoldDB" id="M1M6W1"/>
<dbReference type="eggNOG" id="COG0526">
    <property type="taxonomic scope" value="Bacteria"/>
</dbReference>
<dbReference type="SUPFAM" id="SSF52833">
    <property type="entry name" value="Thioredoxin-like"/>
    <property type="match status" value="1"/>
</dbReference>
<keyword evidence="3" id="KW-1185">Reference proteome</keyword>
<proteinExistence type="predicted"/>
<dbReference type="Proteomes" id="UP000011686">
    <property type="component" value="Chromosome"/>
</dbReference>
<name>M1M6W1_9PROT</name>
<dbReference type="EMBL" id="CP003804">
    <property type="protein sequence ID" value="AGF47815.1"/>
    <property type="molecule type" value="Genomic_DNA"/>
</dbReference>
<sequence>MILKPEKNIVKSSCDSNKYIIACFCAEWCGTCRDYQSKFHEVSENFIDYNFYWIDIEEDDYLLDDEDIINFPTILIQNKYKTLFYGVINPNIKYLTKIISGIDTMNDHYSSTNAPKLWEKLKK</sequence>
<feature type="domain" description="Thioredoxin" evidence="1">
    <location>
        <begin position="15"/>
        <end position="80"/>
    </location>
</feature>
<organism evidence="2 3">
    <name type="scientific">Candidatus Kinetoplastidibacterium crithidiae TCC036E</name>
    <dbReference type="NCBI Taxonomy" id="1208918"/>
    <lineage>
        <taxon>Bacteria</taxon>
        <taxon>Pseudomonadati</taxon>
        <taxon>Pseudomonadota</taxon>
        <taxon>Betaproteobacteria</taxon>
        <taxon>Candidatus Kinetoplastidibacterium</taxon>
    </lineage>
</organism>
<evidence type="ECO:0000313" key="2">
    <source>
        <dbReference type="EMBL" id="AGF47815.1"/>
    </source>
</evidence>
<dbReference type="Gene3D" id="3.40.30.10">
    <property type="entry name" value="Glutaredoxin"/>
    <property type="match status" value="1"/>
</dbReference>
<dbReference type="Pfam" id="PF00085">
    <property type="entry name" value="Thioredoxin"/>
    <property type="match status" value="1"/>
</dbReference>
<protein>
    <submittedName>
        <fullName evidence="2">Thioredoxin domain-containing protein</fullName>
    </submittedName>
</protein>
<dbReference type="KEGG" id="kct:CDEE_0844"/>
<gene>
    <name evidence="2" type="ORF">CDEE_0844</name>
</gene>
<dbReference type="RefSeq" id="WP_015238342.1">
    <property type="nucleotide sequence ID" value="NC_020283.1"/>
</dbReference>
<reference evidence="2 3" key="1">
    <citation type="journal article" date="2013" name="Genome Biol. Evol.">
        <title>Genome evolution and phylogenomic analysis of candidatus kinetoplastibacterium, the betaproteobacterial endosymbionts of strigomonas and angomonas.</title>
        <authorList>
            <person name="Alves J.M."/>
            <person name="Serrano M.G."/>
            <person name="Maia da Silva F."/>
            <person name="Voegtly L.J."/>
            <person name="Matveyev A.V."/>
            <person name="Teixeira M.M."/>
            <person name="Camargo E.P."/>
            <person name="Buck G.A."/>
        </authorList>
    </citation>
    <scope>NUCLEOTIDE SEQUENCE [LARGE SCALE GENOMIC DNA]</scope>
    <source>
        <strain evidence="2 3">TCC036E</strain>
    </source>
</reference>
<dbReference type="InterPro" id="IPR036249">
    <property type="entry name" value="Thioredoxin-like_sf"/>
</dbReference>
<dbReference type="PATRIC" id="fig|1208918.3.peg.515"/>
<dbReference type="HOGENOM" id="CLU_141074_1_0_4"/>
<evidence type="ECO:0000313" key="3">
    <source>
        <dbReference type="Proteomes" id="UP000011686"/>
    </source>
</evidence>
<accession>M1M6W1</accession>
<dbReference type="CDD" id="cd02947">
    <property type="entry name" value="TRX_family"/>
    <property type="match status" value="1"/>
</dbReference>
<evidence type="ECO:0000259" key="1">
    <source>
        <dbReference type="Pfam" id="PF00085"/>
    </source>
</evidence>
<dbReference type="InterPro" id="IPR013766">
    <property type="entry name" value="Thioredoxin_domain"/>
</dbReference>
<dbReference type="STRING" id="1208918.CDEE_0844"/>